<dbReference type="RefSeq" id="WP_025226550.1">
    <property type="nucleotide sequence ID" value="NZ_CP007139.1"/>
</dbReference>
<evidence type="ECO:0000313" key="2">
    <source>
        <dbReference type="Proteomes" id="UP000027982"/>
    </source>
</evidence>
<evidence type="ECO:0000313" key="1">
    <source>
        <dbReference type="EMBL" id="AIE84837.1"/>
    </source>
</evidence>
<accession>A0A068NN59</accession>
<dbReference type="EMBL" id="CP007139">
    <property type="protein sequence ID" value="AIE84837.1"/>
    <property type="molecule type" value="Genomic_DNA"/>
</dbReference>
<keyword evidence="2" id="KW-1185">Reference proteome</keyword>
<dbReference type="OrthoDB" id="9809609at2"/>
<dbReference type="Gene3D" id="3.20.20.100">
    <property type="entry name" value="NADP-dependent oxidoreductase domain"/>
    <property type="match status" value="1"/>
</dbReference>
<protein>
    <submittedName>
        <fullName evidence="1">Aldo/keto reductase</fullName>
    </submittedName>
</protein>
<dbReference type="STRING" id="661478.OP10G_1469"/>
<dbReference type="SUPFAM" id="SSF51430">
    <property type="entry name" value="NAD(P)-linked oxidoreductase"/>
    <property type="match status" value="1"/>
</dbReference>
<name>A0A068NN59_FIMGI</name>
<gene>
    <name evidence="1" type="ORF">OP10G_1469</name>
</gene>
<dbReference type="InterPro" id="IPR036812">
    <property type="entry name" value="NAD(P)_OxRdtase_dom_sf"/>
</dbReference>
<dbReference type="AlphaFoldDB" id="A0A068NN59"/>
<dbReference type="Proteomes" id="UP000027982">
    <property type="component" value="Chromosome"/>
</dbReference>
<dbReference type="KEGG" id="fgi:OP10G_1469"/>
<reference evidence="1 2" key="1">
    <citation type="journal article" date="2014" name="PLoS ONE">
        <title>The first complete genome sequence of the class fimbriimonadia in the phylum armatimonadetes.</title>
        <authorList>
            <person name="Hu Z.Y."/>
            <person name="Wang Y.Z."/>
            <person name="Im W.T."/>
            <person name="Wang S.Y."/>
            <person name="Zhao G.P."/>
            <person name="Zheng H.J."/>
            <person name="Quan Z.X."/>
        </authorList>
    </citation>
    <scope>NUCLEOTIDE SEQUENCE [LARGE SCALE GENOMIC DNA]</scope>
    <source>
        <strain evidence="1">Gsoil 348</strain>
    </source>
</reference>
<dbReference type="HOGENOM" id="CLU_1249078_0_0_0"/>
<organism evidence="1 2">
    <name type="scientific">Fimbriimonas ginsengisoli Gsoil 348</name>
    <dbReference type="NCBI Taxonomy" id="661478"/>
    <lineage>
        <taxon>Bacteria</taxon>
        <taxon>Bacillati</taxon>
        <taxon>Armatimonadota</taxon>
        <taxon>Fimbriimonadia</taxon>
        <taxon>Fimbriimonadales</taxon>
        <taxon>Fimbriimonadaceae</taxon>
        <taxon>Fimbriimonas</taxon>
    </lineage>
</organism>
<proteinExistence type="predicted"/>
<sequence>MPQGLFGRTNLEFPPVWLSLSVPASSSDMEGLVGAALESGVPLDVSSSPGLWGGHMRGTDAPLTCLSNTGYEEATDGRHASDLIQAHLIETLSCIGREWFDIYFLRVRRAVEEYQISGALEAMEMARQEGHIRFLGLCCEGPSLAALGMWQFHDAFEVLRVPYSLDDGEAYETLAPIARERRVGVLRFSSLPLSFESDDPVLVPVSTASQVNEALRGGAPQ</sequence>